<dbReference type="GO" id="GO:0016042">
    <property type="term" value="P:lipid catabolic process"/>
    <property type="evidence" value="ECO:0007669"/>
    <property type="project" value="UniProtKB-UniRule"/>
</dbReference>
<keyword evidence="7" id="KW-1185">Reference proteome</keyword>
<dbReference type="InterPro" id="IPR002641">
    <property type="entry name" value="PNPLA_dom"/>
</dbReference>
<dbReference type="GO" id="GO:0016787">
    <property type="term" value="F:hydrolase activity"/>
    <property type="evidence" value="ECO:0007669"/>
    <property type="project" value="UniProtKB-UniRule"/>
</dbReference>
<organism evidence="6 7">
    <name type="scientific">Saccharopolyspora shandongensis</name>
    <dbReference type="NCBI Taxonomy" id="418495"/>
    <lineage>
        <taxon>Bacteria</taxon>
        <taxon>Bacillati</taxon>
        <taxon>Actinomycetota</taxon>
        <taxon>Actinomycetes</taxon>
        <taxon>Pseudonocardiales</taxon>
        <taxon>Pseudonocardiaceae</taxon>
        <taxon>Saccharopolyspora</taxon>
    </lineage>
</organism>
<keyword evidence="3 4" id="KW-0443">Lipid metabolism</keyword>
<gene>
    <name evidence="6" type="ORF">SAMN05216215_102836</name>
</gene>
<sequence>MRIGATIGMVKAERIALVLAGGGARGAYEAGALSVLVPELDRRGQRPSLFVGTSVGAMNAAYLAAAHDRSADDVAAGMLQRWRDVGSGHIMRPLHQHLILAATRYLGEALSLPGFQFSSLLDPAPAERRLQEWIDLSALHRNITQRSVDTLAVVATAVRSGRTVVFVESAVQPALHRSHVLDYVPATIDHVHLQASAALPVLFPPVRIESPVEAHGWYVDGGTRLNTPIKPALDLGADRIVVIGTDSITPPSDEPGRHEGSPPDLADGALHVLEGALVDPLAEDIITLGNINLFYTDPAGTPAAQQYRQARGKPPYRKVPYIFIAPDRRGAIGEHALEIFRSSNRKLSLRSVRQRLFSQFLGGDSPAHGELLSYLFFDPQYLNELIAMGQHDAHHWLATTGNDPWQIGPLPQLTGPPP</sequence>
<accession>A0A1H3KGM5</accession>
<dbReference type="EMBL" id="FNOK01000028">
    <property type="protein sequence ID" value="SDY51297.1"/>
    <property type="molecule type" value="Genomic_DNA"/>
</dbReference>
<dbReference type="Gene3D" id="3.40.1090.10">
    <property type="entry name" value="Cytosolic phospholipase A2 catalytic domain"/>
    <property type="match status" value="2"/>
</dbReference>
<evidence type="ECO:0000256" key="3">
    <source>
        <dbReference type="ARBA" id="ARBA00023098"/>
    </source>
</evidence>
<dbReference type="PROSITE" id="PS51635">
    <property type="entry name" value="PNPLA"/>
    <property type="match status" value="1"/>
</dbReference>
<dbReference type="Proteomes" id="UP000199529">
    <property type="component" value="Unassembled WGS sequence"/>
</dbReference>
<dbReference type="AlphaFoldDB" id="A0A1H3KGM5"/>
<feature type="short sequence motif" description="DGA/G" evidence="4">
    <location>
        <begin position="220"/>
        <end position="222"/>
    </location>
</feature>
<feature type="domain" description="PNPLA" evidence="5">
    <location>
        <begin position="17"/>
        <end position="233"/>
    </location>
</feature>
<feature type="short sequence motif" description="GXGXXG" evidence="4">
    <location>
        <begin position="21"/>
        <end position="26"/>
    </location>
</feature>
<reference evidence="7" key="1">
    <citation type="submission" date="2016-10" db="EMBL/GenBank/DDBJ databases">
        <authorList>
            <person name="Varghese N."/>
            <person name="Submissions S."/>
        </authorList>
    </citation>
    <scope>NUCLEOTIDE SEQUENCE [LARGE SCALE GENOMIC DNA]</scope>
    <source>
        <strain evidence="7">CGMCC 4.3530</strain>
    </source>
</reference>
<feature type="active site" description="Nucleophile" evidence="4">
    <location>
        <position position="54"/>
    </location>
</feature>
<keyword evidence="2 4" id="KW-0442">Lipid degradation</keyword>
<evidence type="ECO:0000313" key="6">
    <source>
        <dbReference type="EMBL" id="SDY51297.1"/>
    </source>
</evidence>
<evidence type="ECO:0000256" key="1">
    <source>
        <dbReference type="ARBA" id="ARBA00022801"/>
    </source>
</evidence>
<protein>
    <submittedName>
        <fullName evidence="6">NTE family protein</fullName>
    </submittedName>
</protein>
<evidence type="ECO:0000313" key="7">
    <source>
        <dbReference type="Proteomes" id="UP000199529"/>
    </source>
</evidence>
<name>A0A1H3KGM5_9PSEU</name>
<dbReference type="Pfam" id="PF01734">
    <property type="entry name" value="Patatin"/>
    <property type="match status" value="1"/>
</dbReference>
<dbReference type="STRING" id="418495.SAMN05216215_102836"/>
<feature type="active site" description="Proton acceptor" evidence="4">
    <location>
        <position position="220"/>
    </location>
</feature>
<proteinExistence type="predicted"/>
<dbReference type="InterPro" id="IPR050301">
    <property type="entry name" value="NTE"/>
</dbReference>
<dbReference type="PANTHER" id="PTHR14226">
    <property type="entry name" value="NEUROPATHY TARGET ESTERASE/SWISS CHEESE D.MELANOGASTER"/>
    <property type="match status" value="1"/>
</dbReference>
<feature type="short sequence motif" description="GXSXG" evidence="4">
    <location>
        <begin position="52"/>
        <end position="56"/>
    </location>
</feature>
<evidence type="ECO:0000259" key="5">
    <source>
        <dbReference type="PROSITE" id="PS51635"/>
    </source>
</evidence>
<dbReference type="PANTHER" id="PTHR14226:SF57">
    <property type="entry name" value="BLR7027 PROTEIN"/>
    <property type="match status" value="1"/>
</dbReference>
<dbReference type="SUPFAM" id="SSF52151">
    <property type="entry name" value="FabD/lysophospholipase-like"/>
    <property type="match status" value="1"/>
</dbReference>
<evidence type="ECO:0000256" key="4">
    <source>
        <dbReference type="PROSITE-ProRule" id="PRU01161"/>
    </source>
</evidence>
<dbReference type="InterPro" id="IPR016035">
    <property type="entry name" value="Acyl_Trfase/lysoPLipase"/>
</dbReference>
<keyword evidence="1 4" id="KW-0378">Hydrolase</keyword>
<evidence type="ECO:0000256" key="2">
    <source>
        <dbReference type="ARBA" id="ARBA00022963"/>
    </source>
</evidence>